<feature type="region of interest" description="Disordered" evidence="2">
    <location>
        <begin position="178"/>
        <end position="206"/>
    </location>
</feature>
<keyword evidence="4" id="KW-1185">Reference proteome</keyword>
<evidence type="ECO:0000256" key="1">
    <source>
        <dbReference type="SAM" id="Coils"/>
    </source>
</evidence>
<feature type="coiled-coil region" evidence="1">
    <location>
        <begin position="20"/>
        <end position="73"/>
    </location>
</feature>
<dbReference type="OrthoDB" id="3769501at2759"/>
<dbReference type="Pfam" id="PF11905">
    <property type="entry name" value="DUF3425"/>
    <property type="match status" value="1"/>
</dbReference>
<name>A0A6A6J3G1_9PLEO</name>
<gene>
    <name evidence="3" type="ORF">BU26DRAFT_599391</name>
</gene>
<evidence type="ECO:0000313" key="4">
    <source>
        <dbReference type="Proteomes" id="UP000800094"/>
    </source>
</evidence>
<dbReference type="InterPro" id="IPR021833">
    <property type="entry name" value="DUF3425"/>
</dbReference>
<dbReference type="PANTHER" id="PTHR37012:SF7">
    <property type="entry name" value="B-ZIP TRANSCRIPTION FACTOR (EUROFUNG)-RELATED"/>
    <property type="match status" value="1"/>
</dbReference>
<dbReference type="EMBL" id="ML987189">
    <property type="protein sequence ID" value="KAF2256752.1"/>
    <property type="molecule type" value="Genomic_DNA"/>
</dbReference>
<dbReference type="PANTHER" id="PTHR37012">
    <property type="entry name" value="B-ZIP TRANSCRIPTION FACTOR (EUROFUNG)-RELATED"/>
    <property type="match status" value="1"/>
</dbReference>
<reference evidence="3" key="1">
    <citation type="journal article" date="2020" name="Stud. Mycol.">
        <title>101 Dothideomycetes genomes: a test case for predicting lifestyles and emergence of pathogens.</title>
        <authorList>
            <person name="Haridas S."/>
            <person name="Albert R."/>
            <person name="Binder M."/>
            <person name="Bloem J."/>
            <person name="Labutti K."/>
            <person name="Salamov A."/>
            <person name="Andreopoulos B."/>
            <person name="Baker S."/>
            <person name="Barry K."/>
            <person name="Bills G."/>
            <person name="Bluhm B."/>
            <person name="Cannon C."/>
            <person name="Castanera R."/>
            <person name="Culley D."/>
            <person name="Daum C."/>
            <person name="Ezra D."/>
            <person name="Gonzalez J."/>
            <person name="Henrissat B."/>
            <person name="Kuo A."/>
            <person name="Liang C."/>
            <person name="Lipzen A."/>
            <person name="Lutzoni F."/>
            <person name="Magnuson J."/>
            <person name="Mondo S."/>
            <person name="Nolan M."/>
            <person name="Ohm R."/>
            <person name="Pangilinan J."/>
            <person name="Park H.-J."/>
            <person name="Ramirez L."/>
            <person name="Alfaro M."/>
            <person name="Sun H."/>
            <person name="Tritt A."/>
            <person name="Yoshinaga Y."/>
            <person name="Zwiers L.-H."/>
            <person name="Turgeon B."/>
            <person name="Goodwin S."/>
            <person name="Spatafora J."/>
            <person name="Crous P."/>
            <person name="Grigoriev I."/>
        </authorList>
    </citation>
    <scope>NUCLEOTIDE SEQUENCE</scope>
    <source>
        <strain evidence="3">CBS 122368</strain>
    </source>
</reference>
<dbReference type="CDD" id="cd14688">
    <property type="entry name" value="bZIP_YAP"/>
    <property type="match status" value="1"/>
</dbReference>
<dbReference type="Proteomes" id="UP000800094">
    <property type="component" value="Unassembled WGS sequence"/>
</dbReference>
<evidence type="ECO:0000256" key="2">
    <source>
        <dbReference type="SAM" id="MobiDB-lite"/>
    </source>
</evidence>
<organism evidence="3 4">
    <name type="scientific">Trematosphaeria pertusa</name>
    <dbReference type="NCBI Taxonomy" id="390896"/>
    <lineage>
        <taxon>Eukaryota</taxon>
        <taxon>Fungi</taxon>
        <taxon>Dikarya</taxon>
        <taxon>Ascomycota</taxon>
        <taxon>Pezizomycotina</taxon>
        <taxon>Dothideomycetes</taxon>
        <taxon>Pleosporomycetidae</taxon>
        <taxon>Pleosporales</taxon>
        <taxon>Massarineae</taxon>
        <taxon>Trematosphaeriaceae</taxon>
        <taxon>Trematosphaeria</taxon>
    </lineage>
</organism>
<evidence type="ECO:0008006" key="5">
    <source>
        <dbReference type="Google" id="ProtNLM"/>
    </source>
</evidence>
<sequence length="437" mass="49226">MEQTQKRHVNNLNTEQLYRKRALDRENQRALRMKKKTQLEDLEKTVRDLEEKLKRAEADRAALQEREARVRDTLNTILPSLQQLQLGAVPCANPAPSDTTLTDIHPVRSPLNPIQPHNAISQAQPTEWWNTPVPGLGFAGHPTTSIVDWSPSGLDDPLLMASTIRMSDLDDFSFTLSNITALPSPPPRPEEQNGSTPTSALSPDTLRLNRLQANSIRSSRPIWAITPAFTQPTSNVDNLIFSLINKATPVSSSGNHPQEFTATTFPSIMSLLNPSDPTTSDSHPVSSTIAKHVARVVTVSTLPEKIALLYVLCLLVRWQICPTQSHYEALPSHFRPTSLQLLREYPFWVSTIAWPDARDRIIEHMDFTEYDVFARTINKTFTVNWSYGLAAILQSDDEGGFVLSKRFLEHVRELRNWTVERELVDAFGFLDGVVNLR</sequence>
<dbReference type="RefSeq" id="XP_033691756.1">
    <property type="nucleotide sequence ID" value="XM_033835094.1"/>
</dbReference>
<accession>A0A6A6J3G1</accession>
<dbReference type="GeneID" id="54588424"/>
<feature type="compositionally biased region" description="Polar residues" evidence="2">
    <location>
        <begin position="192"/>
        <end position="202"/>
    </location>
</feature>
<dbReference type="AlphaFoldDB" id="A0A6A6J3G1"/>
<proteinExistence type="predicted"/>
<keyword evidence="1" id="KW-0175">Coiled coil</keyword>
<evidence type="ECO:0000313" key="3">
    <source>
        <dbReference type="EMBL" id="KAF2256752.1"/>
    </source>
</evidence>
<protein>
    <recommendedName>
        <fullName evidence="5">BZIP domain-containing protein</fullName>
    </recommendedName>
</protein>